<dbReference type="AlphaFoldDB" id="A0A0C3PKW5"/>
<reference evidence="2" key="2">
    <citation type="submission" date="2015-01" db="EMBL/GenBank/DDBJ databases">
        <title>Evolutionary Origins and Diversification of the Mycorrhizal Mutualists.</title>
        <authorList>
            <consortium name="DOE Joint Genome Institute"/>
            <consortium name="Mycorrhizal Genomics Consortium"/>
            <person name="Kohler A."/>
            <person name="Kuo A."/>
            <person name="Nagy L.G."/>
            <person name="Floudas D."/>
            <person name="Copeland A."/>
            <person name="Barry K.W."/>
            <person name="Cichocki N."/>
            <person name="Veneault-Fourrey C."/>
            <person name="LaButti K."/>
            <person name="Lindquist E.A."/>
            <person name="Lipzen A."/>
            <person name="Lundell T."/>
            <person name="Morin E."/>
            <person name="Murat C."/>
            <person name="Riley R."/>
            <person name="Ohm R."/>
            <person name="Sun H."/>
            <person name="Tunlid A."/>
            <person name="Henrissat B."/>
            <person name="Grigoriev I.V."/>
            <person name="Hibbett D.S."/>
            <person name="Martin F."/>
        </authorList>
    </citation>
    <scope>NUCLEOTIDE SEQUENCE [LARGE SCALE GENOMIC DNA]</scope>
    <source>
        <strain evidence="2">Marx 270</strain>
    </source>
</reference>
<protein>
    <submittedName>
        <fullName evidence="1">Uncharacterized protein</fullName>
    </submittedName>
</protein>
<accession>A0A0C3PKW5</accession>
<dbReference type="EMBL" id="KN831944">
    <property type="protein sequence ID" value="KIO14890.1"/>
    <property type="molecule type" value="Genomic_DNA"/>
</dbReference>
<keyword evidence="2" id="KW-1185">Reference proteome</keyword>
<reference evidence="1 2" key="1">
    <citation type="submission" date="2014-04" db="EMBL/GenBank/DDBJ databases">
        <authorList>
            <consortium name="DOE Joint Genome Institute"/>
            <person name="Kuo A."/>
            <person name="Kohler A."/>
            <person name="Costa M.D."/>
            <person name="Nagy L.G."/>
            <person name="Floudas D."/>
            <person name="Copeland A."/>
            <person name="Barry K.W."/>
            <person name="Cichocki N."/>
            <person name="Veneault-Fourrey C."/>
            <person name="LaButti K."/>
            <person name="Lindquist E.A."/>
            <person name="Lipzen A."/>
            <person name="Lundell T."/>
            <person name="Morin E."/>
            <person name="Murat C."/>
            <person name="Sun H."/>
            <person name="Tunlid A."/>
            <person name="Henrissat B."/>
            <person name="Grigoriev I.V."/>
            <person name="Hibbett D.S."/>
            <person name="Martin F."/>
            <person name="Nordberg H.P."/>
            <person name="Cantor M.N."/>
            <person name="Hua S.X."/>
        </authorList>
    </citation>
    <scope>NUCLEOTIDE SEQUENCE [LARGE SCALE GENOMIC DNA]</scope>
    <source>
        <strain evidence="1 2">Marx 270</strain>
    </source>
</reference>
<dbReference type="HOGENOM" id="CLU_2622968_0_0_1"/>
<sequence length="78" mass="8693">MVRCHLHTNEAFDTRPRLSLEREYSNYVIEHAFPVTANFKGENAGIQIRVDGGDSSKMNDSKCFATTLSIEPINSASC</sequence>
<evidence type="ECO:0000313" key="1">
    <source>
        <dbReference type="EMBL" id="KIO14890.1"/>
    </source>
</evidence>
<organism evidence="1 2">
    <name type="scientific">Pisolithus tinctorius Marx 270</name>
    <dbReference type="NCBI Taxonomy" id="870435"/>
    <lineage>
        <taxon>Eukaryota</taxon>
        <taxon>Fungi</taxon>
        <taxon>Dikarya</taxon>
        <taxon>Basidiomycota</taxon>
        <taxon>Agaricomycotina</taxon>
        <taxon>Agaricomycetes</taxon>
        <taxon>Agaricomycetidae</taxon>
        <taxon>Boletales</taxon>
        <taxon>Sclerodermatineae</taxon>
        <taxon>Pisolithaceae</taxon>
        <taxon>Pisolithus</taxon>
    </lineage>
</organism>
<proteinExistence type="predicted"/>
<evidence type="ECO:0000313" key="2">
    <source>
        <dbReference type="Proteomes" id="UP000054217"/>
    </source>
</evidence>
<dbReference type="InParanoid" id="A0A0C3PKW5"/>
<name>A0A0C3PKW5_PISTI</name>
<dbReference type="Proteomes" id="UP000054217">
    <property type="component" value="Unassembled WGS sequence"/>
</dbReference>
<gene>
    <name evidence="1" type="ORF">M404DRAFT_991631</name>
</gene>